<dbReference type="STRING" id="283909.R7V7C9"/>
<comment type="subcellular location">
    <subcellularLocation>
        <location evidence="1">Cell membrane</location>
        <topology evidence="1">Multi-pass membrane protein</topology>
    </subcellularLocation>
</comment>
<keyword evidence="8" id="KW-0807">Transducer</keyword>
<evidence type="ECO:0000256" key="1">
    <source>
        <dbReference type="ARBA" id="ARBA00004651"/>
    </source>
</evidence>
<dbReference type="CDD" id="cd00637">
    <property type="entry name" value="7tm_classA_rhodopsin-like"/>
    <property type="match status" value="1"/>
</dbReference>
<keyword evidence="6 9" id="KW-0472">Membrane</keyword>
<dbReference type="EMBL" id="AMQN01004862">
    <property type="status" value="NOT_ANNOTATED_CDS"/>
    <property type="molecule type" value="Genomic_DNA"/>
</dbReference>
<feature type="transmembrane region" description="Helical" evidence="9">
    <location>
        <begin position="63"/>
        <end position="84"/>
    </location>
</feature>
<keyword evidence="7" id="KW-0675">Receptor</keyword>
<dbReference type="Pfam" id="PF00001">
    <property type="entry name" value="7tm_1"/>
    <property type="match status" value="1"/>
</dbReference>
<dbReference type="EMBL" id="KB294550">
    <property type="protein sequence ID" value="ELU14372.1"/>
    <property type="molecule type" value="Genomic_DNA"/>
</dbReference>
<keyword evidence="4 9" id="KW-1133">Transmembrane helix</keyword>
<evidence type="ECO:0000313" key="13">
    <source>
        <dbReference type="Proteomes" id="UP000014760"/>
    </source>
</evidence>
<feature type="transmembrane region" description="Helical" evidence="9">
    <location>
        <begin position="244"/>
        <end position="268"/>
    </location>
</feature>
<dbReference type="AlphaFoldDB" id="R7V7C9"/>
<evidence type="ECO:0000256" key="7">
    <source>
        <dbReference type="ARBA" id="ARBA00023170"/>
    </source>
</evidence>
<evidence type="ECO:0000256" key="2">
    <source>
        <dbReference type="ARBA" id="ARBA00022475"/>
    </source>
</evidence>
<dbReference type="InterPro" id="IPR000276">
    <property type="entry name" value="GPCR_Rhodpsn"/>
</dbReference>
<feature type="transmembrane region" description="Helical" evidence="9">
    <location>
        <begin position="26"/>
        <end position="51"/>
    </location>
</feature>
<dbReference type="HOGENOM" id="CLU_009579_11_5_1"/>
<feature type="transmembrane region" description="Helical" evidence="9">
    <location>
        <begin position="186"/>
        <end position="214"/>
    </location>
</feature>
<dbReference type="GO" id="GO:0005886">
    <property type="term" value="C:plasma membrane"/>
    <property type="evidence" value="ECO:0007669"/>
    <property type="project" value="UniProtKB-SubCell"/>
</dbReference>
<dbReference type="Proteomes" id="UP000014760">
    <property type="component" value="Unassembled WGS sequence"/>
</dbReference>
<evidence type="ECO:0000256" key="9">
    <source>
        <dbReference type="SAM" id="Phobius"/>
    </source>
</evidence>
<evidence type="ECO:0000313" key="11">
    <source>
        <dbReference type="EMBL" id="ELU14372.1"/>
    </source>
</evidence>
<evidence type="ECO:0000256" key="5">
    <source>
        <dbReference type="ARBA" id="ARBA00023040"/>
    </source>
</evidence>
<dbReference type="GO" id="GO:0004930">
    <property type="term" value="F:G protein-coupled receptor activity"/>
    <property type="evidence" value="ECO:0007669"/>
    <property type="project" value="UniProtKB-KW"/>
</dbReference>
<dbReference type="InterPro" id="IPR017452">
    <property type="entry name" value="GPCR_Rhodpsn_7TM"/>
</dbReference>
<dbReference type="PRINTS" id="PR00237">
    <property type="entry name" value="GPCRRHODOPSN"/>
</dbReference>
<feature type="transmembrane region" description="Helical" evidence="9">
    <location>
        <begin position="280"/>
        <end position="306"/>
    </location>
</feature>
<keyword evidence="3 9" id="KW-0812">Transmembrane</keyword>
<feature type="domain" description="G-protein coupled receptors family 1 profile" evidence="10">
    <location>
        <begin position="42"/>
        <end position="304"/>
    </location>
</feature>
<organism evidence="11">
    <name type="scientific">Capitella teleta</name>
    <name type="common">Polychaete worm</name>
    <dbReference type="NCBI Taxonomy" id="283909"/>
    <lineage>
        <taxon>Eukaryota</taxon>
        <taxon>Metazoa</taxon>
        <taxon>Spiralia</taxon>
        <taxon>Lophotrochozoa</taxon>
        <taxon>Annelida</taxon>
        <taxon>Polychaeta</taxon>
        <taxon>Sedentaria</taxon>
        <taxon>Scolecida</taxon>
        <taxon>Capitellidae</taxon>
        <taxon>Capitella</taxon>
    </lineage>
</organism>
<dbReference type="OrthoDB" id="10042731at2759"/>
<sequence length="330" mass="37656">METTAHPFLLSTEHLDSGHASVEWKFWVFAMILLNAAFGTSTNLLLLISYVKNPELQSPGNLLLLNQGIADLLSCMISILYAFINYTDTGFHLASIYKYFCLSGLCSTTLTFLASLLSIMCISIDRLMNIQFPFHYARLVTEYRFKGGIAILWIVLLSIFSIPMFGVNTWRPHRQCTAPYVFPQFYFINFFLLPSVLALILVALVNMVICGIVISKRRVAPGGVEPQQQQQQQQHKSQYKLTKMILVVVGIFYACWFPYTTITVLSLLKRSSWFASGFPQWMLCLIEVCKVPLVLNGAMNPLIYVWKNRQFRRAFRKTLRLPVNESTTAT</sequence>
<accession>R7V7C9</accession>
<keyword evidence="13" id="KW-1185">Reference proteome</keyword>
<dbReference type="EnsemblMetazoa" id="CapteT204297">
    <property type="protein sequence ID" value="CapteP204297"/>
    <property type="gene ID" value="CapteG204297"/>
</dbReference>
<dbReference type="SMART" id="SM01381">
    <property type="entry name" value="7TM_GPCR_Srsx"/>
    <property type="match status" value="1"/>
</dbReference>
<reference evidence="13" key="1">
    <citation type="submission" date="2012-12" db="EMBL/GenBank/DDBJ databases">
        <authorList>
            <person name="Hellsten U."/>
            <person name="Grimwood J."/>
            <person name="Chapman J.A."/>
            <person name="Shapiro H."/>
            <person name="Aerts A."/>
            <person name="Otillar R.P."/>
            <person name="Terry A.Y."/>
            <person name="Boore J.L."/>
            <person name="Simakov O."/>
            <person name="Marletaz F."/>
            <person name="Cho S.-J."/>
            <person name="Edsinger-Gonzales E."/>
            <person name="Havlak P."/>
            <person name="Kuo D.-H."/>
            <person name="Larsson T."/>
            <person name="Lv J."/>
            <person name="Arendt D."/>
            <person name="Savage R."/>
            <person name="Osoegawa K."/>
            <person name="de Jong P."/>
            <person name="Lindberg D.R."/>
            <person name="Seaver E.C."/>
            <person name="Weisblat D.A."/>
            <person name="Putnam N.H."/>
            <person name="Grigoriev I.V."/>
            <person name="Rokhsar D.S."/>
        </authorList>
    </citation>
    <scope>NUCLEOTIDE SEQUENCE</scope>
    <source>
        <strain evidence="13">I ESC-2004</strain>
    </source>
</reference>
<dbReference type="Gene3D" id="1.20.1070.10">
    <property type="entry name" value="Rhodopsin 7-helix transmembrane proteins"/>
    <property type="match status" value="1"/>
</dbReference>
<evidence type="ECO:0000313" key="12">
    <source>
        <dbReference type="EnsemblMetazoa" id="CapteP204297"/>
    </source>
</evidence>
<evidence type="ECO:0000256" key="3">
    <source>
        <dbReference type="ARBA" id="ARBA00022692"/>
    </source>
</evidence>
<name>R7V7C9_CAPTE</name>
<dbReference type="OMA" id="FHRENIS"/>
<dbReference type="InterPro" id="IPR050569">
    <property type="entry name" value="TAAR"/>
</dbReference>
<evidence type="ECO:0000256" key="6">
    <source>
        <dbReference type="ARBA" id="ARBA00023136"/>
    </source>
</evidence>
<evidence type="ECO:0000259" key="10">
    <source>
        <dbReference type="PROSITE" id="PS50262"/>
    </source>
</evidence>
<gene>
    <name evidence="11" type="ORF">CAPTEDRAFT_204297</name>
</gene>
<reference evidence="11 13" key="2">
    <citation type="journal article" date="2013" name="Nature">
        <title>Insights into bilaterian evolution from three spiralian genomes.</title>
        <authorList>
            <person name="Simakov O."/>
            <person name="Marletaz F."/>
            <person name="Cho S.J."/>
            <person name="Edsinger-Gonzales E."/>
            <person name="Havlak P."/>
            <person name="Hellsten U."/>
            <person name="Kuo D.H."/>
            <person name="Larsson T."/>
            <person name="Lv J."/>
            <person name="Arendt D."/>
            <person name="Savage R."/>
            <person name="Osoegawa K."/>
            <person name="de Jong P."/>
            <person name="Grimwood J."/>
            <person name="Chapman J.A."/>
            <person name="Shapiro H."/>
            <person name="Aerts A."/>
            <person name="Otillar R.P."/>
            <person name="Terry A.Y."/>
            <person name="Boore J.L."/>
            <person name="Grigoriev I.V."/>
            <person name="Lindberg D.R."/>
            <person name="Seaver E.C."/>
            <person name="Weisblat D.A."/>
            <person name="Putnam N.H."/>
            <person name="Rokhsar D.S."/>
        </authorList>
    </citation>
    <scope>NUCLEOTIDE SEQUENCE</scope>
    <source>
        <strain evidence="11 13">I ESC-2004</strain>
    </source>
</reference>
<feature type="transmembrane region" description="Helical" evidence="9">
    <location>
        <begin position="145"/>
        <end position="166"/>
    </location>
</feature>
<keyword evidence="2" id="KW-1003">Cell membrane</keyword>
<reference evidence="12" key="3">
    <citation type="submission" date="2015-06" db="UniProtKB">
        <authorList>
            <consortium name="EnsemblMetazoa"/>
        </authorList>
    </citation>
    <scope>IDENTIFICATION</scope>
</reference>
<evidence type="ECO:0000256" key="4">
    <source>
        <dbReference type="ARBA" id="ARBA00022989"/>
    </source>
</evidence>
<dbReference type="PANTHER" id="PTHR24249">
    <property type="entry name" value="HISTAMINE RECEPTOR-RELATED G-PROTEIN COUPLED RECEPTOR"/>
    <property type="match status" value="1"/>
</dbReference>
<proteinExistence type="predicted"/>
<dbReference type="PANTHER" id="PTHR24249:SF372">
    <property type="entry name" value="G-PROTEIN COUPLED RECEPTORS FAMILY 1 PROFILE DOMAIN-CONTAINING PROTEIN"/>
    <property type="match status" value="1"/>
</dbReference>
<protein>
    <recommendedName>
        <fullName evidence="10">G-protein coupled receptors family 1 profile domain-containing protein</fullName>
    </recommendedName>
</protein>
<keyword evidence="5" id="KW-0297">G-protein coupled receptor</keyword>
<evidence type="ECO:0000256" key="8">
    <source>
        <dbReference type="ARBA" id="ARBA00023224"/>
    </source>
</evidence>
<dbReference type="SUPFAM" id="SSF81321">
    <property type="entry name" value="Family A G protein-coupled receptor-like"/>
    <property type="match status" value="1"/>
</dbReference>
<feature type="transmembrane region" description="Helical" evidence="9">
    <location>
        <begin position="96"/>
        <end position="124"/>
    </location>
</feature>
<dbReference type="PROSITE" id="PS50262">
    <property type="entry name" value="G_PROTEIN_RECEP_F1_2"/>
    <property type="match status" value="1"/>
</dbReference>